<sequence length="203" mass="23039">MAVDEQNELPEATPREAELQRQLNGIQSQSLKEKLDEHSKPLEQSAEKLSQHELENLNLWDENQALNTTSNKKRRFWAQIRPTPTLETPNSGTCTTLPPTTPQGDAETRKKAKGAQTYDIEDSESEPKSDKEAPEGAAKTESPMVAYLEQMFSKRLDSMQPMVERLPWVAPSIRKSNPDSYADTPFMDEITLIEMTRKFSFPT</sequence>
<feature type="compositionally biased region" description="Polar residues" evidence="1">
    <location>
        <begin position="21"/>
        <end position="30"/>
    </location>
</feature>
<dbReference type="EMBL" id="QGKX02001521">
    <property type="protein sequence ID" value="KAF3513138.1"/>
    <property type="molecule type" value="Genomic_DNA"/>
</dbReference>
<feature type="region of interest" description="Disordered" evidence="1">
    <location>
        <begin position="1"/>
        <end position="50"/>
    </location>
</feature>
<comment type="caution">
    <text evidence="2">The sequence shown here is derived from an EMBL/GenBank/DDBJ whole genome shotgun (WGS) entry which is preliminary data.</text>
</comment>
<dbReference type="Proteomes" id="UP000712600">
    <property type="component" value="Unassembled WGS sequence"/>
</dbReference>
<protein>
    <submittedName>
        <fullName evidence="2">Uncharacterized protein</fullName>
    </submittedName>
</protein>
<name>A0A8S9P7T6_BRACR</name>
<proteinExistence type="predicted"/>
<dbReference type="AlphaFoldDB" id="A0A8S9P7T6"/>
<feature type="compositionally biased region" description="Basic and acidic residues" evidence="1">
    <location>
        <begin position="125"/>
        <end position="134"/>
    </location>
</feature>
<evidence type="ECO:0000256" key="1">
    <source>
        <dbReference type="SAM" id="MobiDB-lite"/>
    </source>
</evidence>
<feature type="region of interest" description="Disordered" evidence="1">
    <location>
        <begin position="64"/>
        <end position="142"/>
    </location>
</feature>
<gene>
    <name evidence="2" type="ORF">F2Q69_00005722</name>
</gene>
<evidence type="ECO:0000313" key="2">
    <source>
        <dbReference type="EMBL" id="KAF3513138.1"/>
    </source>
</evidence>
<reference evidence="2" key="1">
    <citation type="submission" date="2019-12" db="EMBL/GenBank/DDBJ databases">
        <title>Genome sequencing and annotation of Brassica cretica.</title>
        <authorList>
            <person name="Studholme D.J."/>
            <person name="Sarris P."/>
        </authorList>
    </citation>
    <scope>NUCLEOTIDE SEQUENCE</scope>
    <source>
        <strain evidence="2">PFS-109/04</strain>
        <tissue evidence="2">Leaf</tissue>
    </source>
</reference>
<organism evidence="2 3">
    <name type="scientific">Brassica cretica</name>
    <name type="common">Mustard</name>
    <dbReference type="NCBI Taxonomy" id="69181"/>
    <lineage>
        <taxon>Eukaryota</taxon>
        <taxon>Viridiplantae</taxon>
        <taxon>Streptophyta</taxon>
        <taxon>Embryophyta</taxon>
        <taxon>Tracheophyta</taxon>
        <taxon>Spermatophyta</taxon>
        <taxon>Magnoliopsida</taxon>
        <taxon>eudicotyledons</taxon>
        <taxon>Gunneridae</taxon>
        <taxon>Pentapetalae</taxon>
        <taxon>rosids</taxon>
        <taxon>malvids</taxon>
        <taxon>Brassicales</taxon>
        <taxon>Brassicaceae</taxon>
        <taxon>Brassiceae</taxon>
        <taxon>Brassica</taxon>
    </lineage>
</organism>
<feature type="compositionally biased region" description="Polar residues" evidence="1">
    <location>
        <begin position="85"/>
        <end position="98"/>
    </location>
</feature>
<evidence type="ECO:0000313" key="3">
    <source>
        <dbReference type="Proteomes" id="UP000712600"/>
    </source>
</evidence>
<accession>A0A8S9P7T6</accession>
<feature type="compositionally biased region" description="Basic and acidic residues" evidence="1">
    <location>
        <begin position="31"/>
        <end position="50"/>
    </location>
</feature>